<dbReference type="Pfam" id="PF06863">
    <property type="entry name" value="DUF1254"/>
    <property type="match status" value="1"/>
</dbReference>
<dbReference type="Gene3D" id="2.60.40.1610">
    <property type="entry name" value="Domain of unknown function DUF1254"/>
    <property type="match status" value="1"/>
</dbReference>
<feature type="domain" description="DUF1254" evidence="3">
    <location>
        <begin position="61"/>
        <end position="186"/>
    </location>
</feature>
<evidence type="ECO:0000313" key="5">
    <source>
        <dbReference type="Proteomes" id="UP001228905"/>
    </source>
</evidence>
<evidence type="ECO:0008006" key="6">
    <source>
        <dbReference type="Google" id="ProtNLM"/>
    </source>
</evidence>
<evidence type="ECO:0000259" key="2">
    <source>
        <dbReference type="Pfam" id="PF06742"/>
    </source>
</evidence>
<sequence>MDRRELLIGSGAGLLALALARPSFASPGVDEATARNAWLYALPLIEMATTRARHMKQGLPINRLFHTRKLADHTARTVTNPNNDTLYSISWLDLTTGPVILTIPPMGDRYYSAAVMDMFSNNNAVLGSRTVGREGGTFTLCGPGQASSGERPVRVATPHAWLLLRTLVDGPEDLDAAHAAQDGFKLAGPQGAPPPAYAGRDADPAAYFQAARELLAADPPPASDLRALRSFGALLGQGERQIDPAVLAQGVANARAIVAGAKGRQVFVDGWSYPRANLGDFGQDYLYRAIVAMQGLAALPVAEAAYLRPQGEADGIFKGDGLYRLNMPGNLPLDGFWSLSMYEAMPDGQGFFTDNPLGRYAIGDRTKGLKRNPDGSADIWIGRGDPGGDRTANWLPAPKSGPFFLTMRAYLPRPELLDGRWRMPPIKPA</sequence>
<accession>A0ABU0IKB2</accession>
<dbReference type="Gene3D" id="2.60.120.600">
    <property type="entry name" value="Domain of unknown function DUF1214, C-terminal domain"/>
    <property type="match status" value="1"/>
</dbReference>
<evidence type="ECO:0000259" key="3">
    <source>
        <dbReference type="Pfam" id="PF06863"/>
    </source>
</evidence>
<keyword evidence="1" id="KW-0732">Signal</keyword>
<dbReference type="InterPro" id="IPR037050">
    <property type="entry name" value="DUF1254_sf"/>
</dbReference>
<dbReference type="SUPFAM" id="SSF160935">
    <property type="entry name" value="VPA0735-like"/>
    <property type="match status" value="1"/>
</dbReference>
<organism evidence="4 5">
    <name type="scientific">Caulobacter ginsengisoli</name>
    <dbReference type="NCBI Taxonomy" id="400775"/>
    <lineage>
        <taxon>Bacteria</taxon>
        <taxon>Pseudomonadati</taxon>
        <taxon>Pseudomonadota</taxon>
        <taxon>Alphaproteobacteria</taxon>
        <taxon>Caulobacterales</taxon>
        <taxon>Caulobacteraceae</taxon>
        <taxon>Caulobacter</taxon>
    </lineage>
</organism>
<keyword evidence="5" id="KW-1185">Reference proteome</keyword>
<reference evidence="4 5" key="1">
    <citation type="submission" date="2023-07" db="EMBL/GenBank/DDBJ databases">
        <title>Genomic Encyclopedia of Type Strains, Phase IV (KMG-IV): sequencing the most valuable type-strain genomes for metagenomic binning, comparative biology and taxonomic classification.</title>
        <authorList>
            <person name="Goeker M."/>
        </authorList>
    </citation>
    <scope>NUCLEOTIDE SEQUENCE [LARGE SCALE GENOMIC DNA]</scope>
    <source>
        <strain evidence="4 5">DSM 18695</strain>
    </source>
</reference>
<feature type="domain" description="DUF1214" evidence="2">
    <location>
        <begin position="304"/>
        <end position="413"/>
    </location>
</feature>
<feature type="signal peptide" evidence="1">
    <location>
        <begin position="1"/>
        <end position="25"/>
    </location>
</feature>
<gene>
    <name evidence="4" type="ORF">QO010_000175</name>
</gene>
<name>A0ABU0IKB2_9CAUL</name>
<dbReference type="RefSeq" id="WP_307344729.1">
    <property type="nucleotide sequence ID" value="NZ_JAUSVS010000001.1"/>
</dbReference>
<feature type="chain" id="PRO_5046352717" description="Phosphatidylserine decarboxylase" evidence="1">
    <location>
        <begin position="26"/>
        <end position="429"/>
    </location>
</feature>
<protein>
    <recommendedName>
        <fullName evidence="6">Phosphatidylserine decarboxylase</fullName>
    </recommendedName>
</protein>
<comment type="caution">
    <text evidence="4">The sequence shown here is derived from an EMBL/GenBank/DDBJ whole genome shotgun (WGS) entry which is preliminary data.</text>
</comment>
<dbReference type="Pfam" id="PF06742">
    <property type="entry name" value="DUF1214"/>
    <property type="match status" value="1"/>
</dbReference>
<evidence type="ECO:0000256" key="1">
    <source>
        <dbReference type="SAM" id="SignalP"/>
    </source>
</evidence>
<dbReference type="InterPro" id="IPR010679">
    <property type="entry name" value="DUF1254"/>
</dbReference>
<dbReference type="InterPro" id="IPR037049">
    <property type="entry name" value="DUF1214_C_sf"/>
</dbReference>
<dbReference type="EMBL" id="JAUSVS010000001">
    <property type="protein sequence ID" value="MDQ0462427.1"/>
    <property type="molecule type" value="Genomic_DNA"/>
</dbReference>
<dbReference type="Proteomes" id="UP001228905">
    <property type="component" value="Unassembled WGS sequence"/>
</dbReference>
<dbReference type="InterPro" id="IPR010621">
    <property type="entry name" value="DUF1214"/>
</dbReference>
<evidence type="ECO:0000313" key="4">
    <source>
        <dbReference type="EMBL" id="MDQ0462427.1"/>
    </source>
</evidence>
<dbReference type="PANTHER" id="PTHR36509:SF2">
    <property type="entry name" value="BLL3101 PROTEIN"/>
    <property type="match status" value="1"/>
</dbReference>
<dbReference type="PANTHER" id="PTHR36509">
    <property type="entry name" value="BLL3101 PROTEIN"/>
    <property type="match status" value="1"/>
</dbReference>
<proteinExistence type="predicted"/>